<evidence type="ECO:0000256" key="1">
    <source>
        <dbReference type="SAM" id="MobiDB-lite"/>
    </source>
</evidence>
<dbReference type="Proteomes" id="UP000299102">
    <property type="component" value="Unassembled WGS sequence"/>
</dbReference>
<feature type="compositionally biased region" description="Polar residues" evidence="1">
    <location>
        <begin position="98"/>
        <end position="109"/>
    </location>
</feature>
<reference evidence="2 3" key="1">
    <citation type="journal article" date="2019" name="Commun. Biol.">
        <title>The bagworm genome reveals a unique fibroin gene that provides high tensile strength.</title>
        <authorList>
            <person name="Kono N."/>
            <person name="Nakamura H."/>
            <person name="Ohtoshi R."/>
            <person name="Tomita M."/>
            <person name="Numata K."/>
            <person name="Arakawa K."/>
        </authorList>
    </citation>
    <scope>NUCLEOTIDE SEQUENCE [LARGE SCALE GENOMIC DNA]</scope>
</reference>
<dbReference type="EMBL" id="BGZK01000398">
    <property type="protein sequence ID" value="GBP41361.1"/>
    <property type="molecule type" value="Genomic_DNA"/>
</dbReference>
<feature type="region of interest" description="Disordered" evidence="1">
    <location>
        <begin position="26"/>
        <end position="109"/>
    </location>
</feature>
<feature type="compositionally biased region" description="Basic and acidic residues" evidence="1">
    <location>
        <begin position="38"/>
        <end position="48"/>
    </location>
</feature>
<name>A0A4C1VRR6_EUMVA</name>
<keyword evidence="3" id="KW-1185">Reference proteome</keyword>
<evidence type="ECO:0000313" key="2">
    <source>
        <dbReference type="EMBL" id="GBP41361.1"/>
    </source>
</evidence>
<proteinExistence type="predicted"/>
<protein>
    <submittedName>
        <fullName evidence="2">Uncharacterized protein</fullName>
    </submittedName>
</protein>
<evidence type="ECO:0000313" key="3">
    <source>
        <dbReference type="Proteomes" id="UP000299102"/>
    </source>
</evidence>
<dbReference type="AlphaFoldDB" id="A0A4C1VRR6"/>
<accession>A0A4C1VRR6</accession>
<comment type="caution">
    <text evidence="2">The sequence shown here is derived from an EMBL/GenBank/DDBJ whole genome shotgun (WGS) entry which is preliminary data.</text>
</comment>
<gene>
    <name evidence="2" type="ORF">EVAR_84704_1</name>
</gene>
<feature type="compositionally biased region" description="Low complexity" evidence="1">
    <location>
        <begin position="63"/>
        <end position="86"/>
    </location>
</feature>
<sequence>MLIIRLPYLSDLMLSDDTNYEGEFRVSEGWLSPGPGRRLGDGCREQPRTRTGPGIKMPQQRTSSPSSSSTLLLFNSSQCRSQRSPQPGGGTIERPHSPINSSERLLSIL</sequence>
<organism evidence="2 3">
    <name type="scientific">Eumeta variegata</name>
    <name type="common">Bagworm moth</name>
    <name type="synonym">Eumeta japonica</name>
    <dbReference type="NCBI Taxonomy" id="151549"/>
    <lineage>
        <taxon>Eukaryota</taxon>
        <taxon>Metazoa</taxon>
        <taxon>Ecdysozoa</taxon>
        <taxon>Arthropoda</taxon>
        <taxon>Hexapoda</taxon>
        <taxon>Insecta</taxon>
        <taxon>Pterygota</taxon>
        <taxon>Neoptera</taxon>
        <taxon>Endopterygota</taxon>
        <taxon>Lepidoptera</taxon>
        <taxon>Glossata</taxon>
        <taxon>Ditrysia</taxon>
        <taxon>Tineoidea</taxon>
        <taxon>Psychidae</taxon>
        <taxon>Oiketicinae</taxon>
        <taxon>Eumeta</taxon>
    </lineage>
</organism>